<accession>A0ABS9QTX1</accession>
<dbReference type="EMBL" id="JACSDI010000001">
    <property type="protein sequence ID" value="MCG9963008.1"/>
    <property type="molecule type" value="Genomic_DNA"/>
</dbReference>
<feature type="domain" description="Endonuclease GajA/Old nuclease/RecF-like AAA" evidence="1">
    <location>
        <begin position="171"/>
        <end position="306"/>
    </location>
</feature>
<gene>
    <name evidence="2" type="ORF">H9J30_03585</name>
</gene>
<reference evidence="2 3" key="1">
    <citation type="submission" date="2020-08" db="EMBL/GenBank/DDBJ databases">
        <title>Whole genome sequence of Shewanella sp strain PS-2.</title>
        <authorList>
            <person name="Das S.K."/>
        </authorList>
    </citation>
    <scope>NUCLEOTIDE SEQUENCE [LARGE SCALE GENOMIC DNA]</scope>
    <source>
        <strain evidence="2 3">PS-2</strain>
    </source>
</reference>
<sequence>MIRQITITNFRSIRKETISSEEITTLVGRNDAGKSNLLRALNLFFNGKTDSDTNYNFESDFNINAIVHKRKAKEVKVELVLKLPQSYRKPNSPDTVYWSKVWRAEGFHAEEQKLCELKDGRIISKSDFPARSKIPYLLKCINYIYIPAIKDANFFRDLQGQLYDVLAAASEQGLHTSAKSFEAEINEHISELMGEIDSTFANSNNEVRLPQNLRNIFGALEFNADNIPLSRRGDGIKIRHIPMMLSFIALKQQSIGTRVAIRPQIWGFEEPENNVEFSTCFELNNQLINAVKKYTQIFITTHSPAIYSLSFKDALPSGIKSVSYYVDKQGVDTKIRSCSEDELHGNIGFLNLVTPLIEEKRKIWTEQEAKYKATVDSLSSQLSLSSKPRIFLEGLSDKAVINRMLEYFGKNNDVYIDTSDEDNNSANSASDRAKAFHLLQKHAKEKIQGLLLLDDDEAGKSATRNFTDFFAGQTSMVQAATYPPSDIPKILIKKGYIWKVELEHLYPESIWQYAFQQSWIEFIADEEQKFTDCKRKELFNHEISPLTYKTDLTDYQKFIVDYSFTHDGKRRVSLHIGRMTDDELEKFGLVSAFTPVINLIIKALKL</sequence>
<name>A0ABS9QTX1_9GAMM</name>
<dbReference type="Gene3D" id="3.40.50.300">
    <property type="entry name" value="P-loop containing nucleotide triphosphate hydrolases"/>
    <property type="match status" value="1"/>
</dbReference>
<dbReference type="SUPFAM" id="SSF52540">
    <property type="entry name" value="P-loop containing nucleoside triphosphate hydrolases"/>
    <property type="match status" value="1"/>
</dbReference>
<proteinExistence type="predicted"/>
<dbReference type="InterPro" id="IPR041685">
    <property type="entry name" value="AAA_GajA/Old/RecF-like"/>
</dbReference>
<dbReference type="InterPro" id="IPR027417">
    <property type="entry name" value="P-loop_NTPase"/>
</dbReference>
<dbReference type="Proteomes" id="UP000829384">
    <property type="component" value="Unassembled WGS sequence"/>
</dbReference>
<evidence type="ECO:0000313" key="3">
    <source>
        <dbReference type="Proteomes" id="UP000829384"/>
    </source>
</evidence>
<organism evidence="2 3">
    <name type="scientific">Shewanella cutis</name>
    <dbReference type="NCBI Taxonomy" id="2766780"/>
    <lineage>
        <taxon>Bacteria</taxon>
        <taxon>Pseudomonadati</taxon>
        <taxon>Pseudomonadota</taxon>
        <taxon>Gammaproteobacteria</taxon>
        <taxon>Alteromonadales</taxon>
        <taxon>Shewanellaceae</taxon>
        <taxon>Shewanella</taxon>
    </lineage>
</organism>
<dbReference type="PANTHER" id="PTHR43581:SF4">
    <property type="entry name" value="ATP_GTP PHOSPHATASE"/>
    <property type="match status" value="1"/>
</dbReference>
<comment type="caution">
    <text evidence="2">The sequence shown here is derived from an EMBL/GenBank/DDBJ whole genome shotgun (WGS) entry which is preliminary data.</text>
</comment>
<keyword evidence="3" id="KW-1185">Reference proteome</keyword>
<dbReference type="PANTHER" id="PTHR43581">
    <property type="entry name" value="ATP/GTP PHOSPHATASE"/>
    <property type="match status" value="1"/>
</dbReference>
<dbReference type="Pfam" id="PF13175">
    <property type="entry name" value="AAA_15"/>
    <property type="match status" value="2"/>
</dbReference>
<protein>
    <submittedName>
        <fullName evidence="2">AAA family ATPase</fullName>
    </submittedName>
</protein>
<evidence type="ECO:0000313" key="2">
    <source>
        <dbReference type="EMBL" id="MCG9963008.1"/>
    </source>
</evidence>
<evidence type="ECO:0000259" key="1">
    <source>
        <dbReference type="Pfam" id="PF13175"/>
    </source>
</evidence>
<dbReference type="InterPro" id="IPR051396">
    <property type="entry name" value="Bact_Antivir_Def_Nuclease"/>
</dbReference>
<feature type="domain" description="Endonuclease GajA/Old nuclease/RecF-like AAA" evidence="1">
    <location>
        <begin position="1"/>
        <end position="80"/>
    </location>
</feature>